<dbReference type="GO" id="GO:0036213">
    <property type="term" value="P:contractile ring contraction"/>
    <property type="evidence" value="ECO:0007669"/>
    <property type="project" value="Ensembl"/>
</dbReference>
<dbReference type="GeneTree" id="ENSGT00950000182852"/>
<dbReference type="Ensembl" id="ENSCLAT00000012859.1">
    <property type="protein sequence ID" value="ENSCLAP00000012711.1"/>
    <property type="gene ID" value="ENSCLAG00000008774.1"/>
</dbReference>
<feature type="region of interest" description="Disordered" evidence="3">
    <location>
        <begin position="855"/>
        <end position="875"/>
    </location>
</feature>
<organism evidence="4 5">
    <name type="scientific">Chinchilla lanigera</name>
    <name type="common">Long-tailed chinchilla</name>
    <name type="synonym">Chinchilla villidera</name>
    <dbReference type="NCBI Taxonomy" id="34839"/>
    <lineage>
        <taxon>Eukaryota</taxon>
        <taxon>Metazoa</taxon>
        <taxon>Chordata</taxon>
        <taxon>Craniata</taxon>
        <taxon>Vertebrata</taxon>
        <taxon>Euteleostomi</taxon>
        <taxon>Mammalia</taxon>
        <taxon>Eutheria</taxon>
        <taxon>Euarchontoglires</taxon>
        <taxon>Glires</taxon>
        <taxon>Rodentia</taxon>
        <taxon>Hystricomorpha</taxon>
        <taxon>Chinchillidae</taxon>
        <taxon>Chinchilla</taxon>
    </lineage>
</organism>
<dbReference type="GO" id="GO:1902018">
    <property type="term" value="P:negative regulation of cilium assembly"/>
    <property type="evidence" value="ECO:0007669"/>
    <property type="project" value="Ensembl"/>
</dbReference>
<gene>
    <name evidence="4" type="primary">LUZP1</name>
</gene>
<dbReference type="Proteomes" id="UP000694398">
    <property type="component" value="Unassembled WGS sequence"/>
</dbReference>
<accession>A0A8C2VHC9</accession>
<feature type="compositionally biased region" description="Basic and acidic residues" evidence="3">
    <location>
        <begin position="855"/>
        <end position="868"/>
    </location>
</feature>
<evidence type="ECO:0000313" key="4">
    <source>
        <dbReference type="Ensembl" id="ENSCLAP00000012712.1"/>
    </source>
</evidence>
<feature type="compositionally biased region" description="Basic and acidic residues" evidence="3">
    <location>
        <begin position="689"/>
        <end position="718"/>
    </location>
</feature>
<dbReference type="GO" id="GO:0005884">
    <property type="term" value="C:actin filament"/>
    <property type="evidence" value="ECO:0007669"/>
    <property type="project" value="Ensembl"/>
</dbReference>
<feature type="region of interest" description="Disordered" evidence="3">
    <location>
        <begin position="673"/>
        <end position="749"/>
    </location>
</feature>
<sequence>MAEVASYKDTASSRHLRFKLQSLSRRLDELEEATKNLQKAEDELLDLQDKVIQAEGSNSSMLAEIEVLRQQVLRIEGKDEEIKRAEDLCHLMKEKLEEEENLTRELKSEIERLQKRMAELEKLEEAFSRSKNDCTQLCLSLNEERNLTKKISSELEMLRVKVKELESSEDRLDKTEQNLASELEKLKSLTLSFVSERKYLNEKEKENEKLIKELTQKLEQNKKMNRDYTRNASTLLERNDLRIEDGITSTLPSKESRRKGALDYLKQVENETRNKSENEKNRNQEDNKVKDLNQEIEKLKTQIKHFESLEEELKKMRAKNNDLQDNYLSEQNKNKILASQLEEIKLQIKKQKELENGEIEGEDAFLSSKGRHERTKLRGHGGEACVAKHTSRDLSPQHKRERLRNRELALNSENYALSGRQASSPSFPSRRAAKASTVGAGTDGGAQETKRTEDRFGPGSSQSEGKKAREQPSVLSRYPPAAQEHKVWKGTPKPGAESGLKGKVEKTTRTFSNSTHGSVPGDALGRADKAADSSSEAQLGKRGQPPGSGSQVTQAADPVCSKAVGALASSRRLSAEGLSKGKKAANGLEADTGSPNSKAPTLSKYSYSSRSQENILQGFSTPSKEAEQPVAVVMEDSSQHEALRCRVIKSSGGEKPDSDDDLDMASLVTAKLVNTTITPEPEPKLPPNSREKARSRGEHRTSLFENEKNAGIENEPVKPVRASSNAVELPDPSGAGVKSQRPFSPREALRSRGVIKPVIIDKNVKKIMGGSGTEAVLEKQKSCKPGPNKVTSSITIYPSDSSSPRAGPGEAPRERHTSTSNIQVGLPELIPVSNHVSSPFELSLHKHDITVQLAEAERLGDGPSRNRPDTVVSRSSILIKPSDAVERNSHTAPAETIRWKSHSAPSEMGSSDARHVTVRNAWKSKRDLKSVDDRSAQAGRNMESTNAYVQRSSTDFSELEQPRSYLSESGTRRVGTSGDAAELSSRRTQSSLTVSEVLTHRSQAGDMVTAAAWNHSAGVEESEDCTFSVHGRLHNSLERSEFPVKPGLPELGRVRAEERLRPSRPCAEEN</sequence>
<feature type="compositionally biased region" description="Polar residues" evidence="3">
    <location>
        <begin position="942"/>
        <end position="956"/>
    </location>
</feature>
<evidence type="ECO:0000313" key="5">
    <source>
        <dbReference type="Proteomes" id="UP000694398"/>
    </source>
</evidence>
<dbReference type="OMA" id="NVKKIMG"/>
<feature type="region of interest" description="Disordered" evidence="3">
    <location>
        <begin position="926"/>
        <end position="989"/>
    </location>
</feature>
<dbReference type="GO" id="GO:0036064">
    <property type="term" value="C:ciliary basal body"/>
    <property type="evidence" value="ECO:0007669"/>
    <property type="project" value="Ensembl"/>
</dbReference>
<feature type="region of interest" description="Disordered" evidence="3">
    <location>
        <begin position="369"/>
        <end position="556"/>
    </location>
</feature>
<dbReference type="GO" id="GO:0043149">
    <property type="term" value="P:stress fiber assembly"/>
    <property type="evidence" value="ECO:0007669"/>
    <property type="project" value="Ensembl"/>
</dbReference>
<keyword evidence="1 2" id="KW-0175">Coiled coil</keyword>
<dbReference type="GO" id="GO:0005813">
    <property type="term" value="C:centrosome"/>
    <property type="evidence" value="ECO:0007669"/>
    <property type="project" value="Ensembl"/>
</dbReference>
<evidence type="ECO:0000256" key="2">
    <source>
        <dbReference type="SAM" id="Coils"/>
    </source>
</evidence>
<feature type="compositionally biased region" description="Low complexity" evidence="3">
    <location>
        <begin position="791"/>
        <end position="804"/>
    </location>
</feature>
<dbReference type="GO" id="GO:0051233">
    <property type="term" value="C:spindle midzone"/>
    <property type="evidence" value="ECO:0007669"/>
    <property type="project" value="Ensembl"/>
</dbReference>
<evidence type="ECO:0000256" key="1">
    <source>
        <dbReference type="ARBA" id="ARBA00023054"/>
    </source>
</evidence>
<dbReference type="InterPro" id="IPR050719">
    <property type="entry name" value="Cortactin-Actin_Reg"/>
</dbReference>
<feature type="compositionally biased region" description="Basic residues" evidence="3">
    <location>
        <begin position="369"/>
        <end position="379"/>
    </location>
</feature>
<dbReference type="GO" id="GO:0070160">
    <property type="term" value="C:tight junction"/>
    <property type="evidence" value="ECO:0007669"/>
    <property type="project" value="Ensembl"/>
</dbReference>
<dbReference type="PANTHER" id="PTHR23166">
    <property type="entry name" value="FILAMIN/GPBP-INTERACTING PROTEIN"/>
    <property type="match status" value="1"/>
</dbReference>
<feature type="region of interest" description="Disordered" evidence="3">
    <location>
        <begin position="267"/>
        <end position="292"/>
    </location>
</feature>
<dbReference type="GO" id="GO:0061635">
    <property type="term" value="P:regulation of protein complex stability"/>
    <property type="evidence" value="ECO:0007669"/>
    <property type="project" value="Ensembl"/>
</dbReference>
<dbReference type="GO" id="GO:0008017">
    <property type="term" value="F:microtubule binding"/>
    <property type="evidence" value="ECO:0007669"/>
    <property type="project" value="Ensembl"/>
</dbReference>
<dbReference type="GO" id="GO:0001725">
    <property type="term" value="C:stress fiber"/>
    <property type="evidence" value="ECO:0007669"/>
    <property type="project" value="Ensembl"/>
</dbReference>
<proteinExistence type="predicted"/>
<feature type="region of interest" description="Disordered" evidence="3">
    <location>
        <begin position="771"/>
        <end position="818"/>
    </location>
</feature>
<dbReference type="GO" id="GO:0003383">
    <property type="term" value="P:apical constriction"/>
    <property type="evidence" value="ECO:0007669"/>
    <property type="project" value="Ensembl"/>
</dbReference>
<dbReference type="GO" id="GO:0000775">
    <property type="term" value="C:chromosome, centromeric region"/>
    <property type="evidence" value="ECO:0007669"/>
    <property type="project" value="Ensembl"/>
</dbReference>
<dbReference type="GO" id="GO:0090537">
    <property type="term" value="C:CERF complex"/>
    <property type="evidence" value="ECO:0007669"/>
    <property type="project" value="Ensembl"/>
</dbReference>
<name>A0A8C2VHC9_CHILA</name>
<feature type="compositionally biased region" description="Polar residues" evidence="3">
    <location>
        <begin position="593"/>
        <end position="623"/>
    </location>
</feature>
<dbReference type="GO" id="GO:0051015">
    <property type="term" value="F:actin filament binding"/>
    <property type="evidence" value="ECO:0007669"/>
    <property type="project" value="Ensembl"/>
</dbReference>
<dbReference type="RefSeq" id="XP_005394807.1">
    <property type="nucleotide sequence ID" value="XM_005394750.2"/>
</dbReference>
<dbReference type="RefSeq" id="XP_005394806.1">
    <property type="nucleotide sequence ID" value="XM_005394749.1"/>
</dbReference>
<dbReference type="GO" id="GO:0021503">
    <property type="term" value="P:neural fold bending"/>
    <property type="evidence" value="ECO:0007669"/>
    <property type="project" value="Ensembl"/>
</dbReference>
<dbReference type="CTD" id="7798"/>
<protein>
    <submittedName>
        <fullName evidence="4">Leucine zipper protein 1</fullName>
    </submittedName>
</protein>
<dbReference type="PANTHER" id="PTHR23166:SF7">
    <property type="entry name" value="LEUCINE ZIPPER PROTEIN 1"/>
    <property type="match status" value="1"/>
</dbReference>
<evidence type="ECO:0000256" key="3">
    <source>
        <dbReference type="SAM" id="MobiDB-lite"/>
    </source>
</evidence>
<dbReference type="OrthoDB" id="9946011at2759"/>
<feature type="region of interest" description="Disordered" evidence="3">
    <location>
        <begin position="571"/>
        <end position="630"/>
    </location>
</feature>
<feature type="compositionally biased region" description="Basic and acidic residues" evidence="3">
    <location>
        <begin position="926"/>
        <end position="935"/>
    </location>
</feature>
<dbReference type="GO" id="GO:0030496">
    <property type="term" value="C:midbody"/>
    <property type="evidence" value="ECO:0007669"/>
    <property type="project" value="Ensembl"/>
</dbReference>
<dbReference type="GO" id="GO:0003281">
    <property type="term" value="P:ventricular septum development"/>
    <property type="evidence" value="ECO:0007669"/>
    <property type="project" value="Ensembl"/>
</dbReference>
<dbReference type="GeneID" id="102011726"/>
<dbReference type="AlphaFoldDB" id="A0A8C2VHC9"/>
<keyword evidence="5" id="KW-1185">Reference proteome</keyword>
<feature type="coiled-coil region" evidence="2">
    <location>
        <begin position="13"/>
        <end position="231"/>
    </location>
</feature>
<dbReference type="Ensembl" id="ENSCLAT00000012860.1">
    <property type="protein sequence ID" value="ENSCLAP00000012712.1"/>
    <property type="gene ID" value="ENSCLAG00000008774.1"/>
</dbReference>
<feature type="compositionally biased region" description="Low complexity" evidence="3">
    <location>
        <begin position="422"/>
        <end position="436"/>
    </location>
</feature>
<dbReference type="GO" id="GO:0060840">
    <property type="term" value="P:artery development"/>
    <property type="evidence" value="ECO:0007669"/>
    <property type="project" value="Ensembl"/>
</dbReference>
<reference evidence="4" key="1">
    <citation type="submission" date="2025-05" db="UniProtKB">
        <authorList>
            <consortium name="Ensembl"/>
        </authorList>
    </citation>
    <scope>IDENTIFICATION</scope>
</reference>